<dbReference type="InterPro" id="IPR046885">
    <property type="entry name" value="MnmA-like_C"/>
</dbReference>
<keyword evidence="8" id="KW-0067">ATP-binding</keyword>
<dbReference type="Pfam" id="PF03054">
    <property type="entry name" value="tRNA_Me_trans"/>
    <property type="match status" value="1"/>
</dbReference>
<dbReference type="EC" id="2.8.1.14" evidence="3"/>
<dbReference type="EMBL" id="PJQM01005770">
    <property type="protein sequence ID" value="RCH80890.1"/>
    <property type="molecule type" value="Genomic_DNA"/>
</dbReference>
<dbReference type="GO" id="GO:0000049">
    <property type="term" value="F:tRNA binding"/>
    <property type="evidence" value="ECO:0007669"/>
    <property type="project" value="UniProtKB-KW"/>
</dbReference>
<dbReference type="GO" id="GO:0005739">
    <property type="term" value="C:mitochondrion"/>
    <property type="evidence" value="ECO:0007669"/>
    <property type="project" value="TreeGrafter"/>
</dbReference>
<comment type="similarity">
    <text evidence="2">Belongs to the MnmA/TRMU family.</text>
</comment>
<evidence type="ECO:0000256" key="10">
    <source>
        <dbReference type="ARBA" id="ARBA00023157"/>
    </source>
</evidence>
<gene>
    <name evidence="14" type="ORF">CU098_006857</name>
</gene>
<dbReference type="STRING" id="4846.A0A367IT72"/>
<feature type="domain" description="tRNA-specific 2-thiouridylase MnmA-like C-terminal" evidence="12">
    <location>
        <begin position="269"/>
        <end position="345"/>
    </location>
</feature>
<evidence type="ECO:0000313" key="15">
    <source>
        <dbReference type="Proteomes" id="UP000253551"/>
    </source>
</evidence>
<evidence type="ECO:0000256" key="4">
    <source>
        <dbReference type="ARBA" id="ARBA00022555"/>
    </source>
</evidence>
<evidence type="ECO:0000256" key="11">
    <source>
        <dbReference type="ARBA" id="ARBA00049564"/>
    </source>
</evidence>
<dbReference type="NCBIfam" id="TIGR00420">
    <property type="entry name" value="trmU"/>
    <property type="match status" value="1"/>
</dbReference>
<dbReference type="GO" id="GO:0005524">
    <property type="term" value="F:ATP binding"/>
    <property type="evidence" value="ECO:0007669"/>
    <property type="project" value="UniProtKB-KW"/>
</dbReference>
<keyword evidence="9" id="KW-0694">RNA-binding</keyword>
<dbReference type="GO" id="GO:0016783">
    <property type="term" value="F:sulfurtransferase activity"/>
    <property type="evidence" value="ECO:0007669"/>
    <property type="project" value="InterPro"/>
</dbReference>
<feature type="domain" description="tRNA-specific 2-thiouridylase MnmA-like central" evidence="13">
    <location>
        <begin position="196"/>
        <end position="256"/>
    </location>
</feature>
<dbReference type="PANTHER" id="PTHR11933:SF5">
    <property type="entry name" value="MITOCHONDRIAL TRNA-SPECIFIC 2-THIOURIDYLASE 1"/>
    <property type="match status" value="1"/>
</dbReference>
<evidence type="ECO:0000256" key="1">
    <source>
        <dbReference type="ARBA" id="ARBA00003986"/>
    </source>
</evidence>
<proteinExistence type="inferred from homology"/>
<evidence type="ECO:0000256" key="6">
    <source>
        <dbReference type="ARBA" id="ARBA00022694"/>
    </source>
</evidence>
<dbReference type="Pfam" id="PF20258">
    <property type="entry name" value="tRNA_Me_trans_C"/>
    <property type="match status" value="1"/>
</dbReference>
<keyword evidence="6" id="KW-0819">tRNA processing</keyword>
<dbReference type="InterPro" id="IPR014729">
    <property type="entry name" value="Rossmann-like_a/b/a_fold"/>
</dbReference>
<evidence type="ECO:0000313" key="14">
    <source>
        <dbReference type="EMBL" id="RCH80890.1"/>
    </source>
</evidence>
<name>A0A367IT72_RHIST</name>
<evidence type="ECO:0000259" key="13">
    <source>
        <dbReference type="Pfam" id="PF20259"/>
    </source>
</evidence>
<comment type="caution">
    <text evidence="14">The sequence shown here is derived from an EMBL/GenBank/DDBJ whole genome shotgun (WGS) entry which is preliminary data.</text>
</comment>
<dbReference type="GO" id="GO:0002143">
    <property type="term" value="P:tRNA wobble position uridine thiolation"/>
    <property type="evidence" value="ECO:0007669"/>
    <property type="project" value="TreeGrafter"/>
</dbReference>
<protein>
    <recommendedName>
        <fullName evidence="3">tRNA-5-taurinomethyluridine 2-sulfurtransferase</fullName>
        <ecNumber evidence="3">2.8.1.14</ecNumber>
    </recommendedName>
</protein>
<dbReference type="SUPFAM" id="SSF52402">
    <property type="entry name" value="Adenine nucleotide alpha hydrolases-like"/>
    <property type="match status" value="1"/>
</dbReference>
<keyword evidence="15" id="KW-1185">Reference proteome</keyword>
<keyword evidence="7" id="KW-0547">Nucleotide-binding</keyword>
<dbReference type="PANTHER" id="PTHR11933">
    <property type="entry name" value="TRNA 5-METHYLAMINOMETHYL-2-THIOURIDYLATE -METHYLTRANSFERASE"/>
    <property type="match status" value="1"/>
</dbReference>
<dbReference type="InterPro" id="IPR004506">
    <property type="entry name" value="MnmA-like"/>
</dbReference>
<dbReference type="Pfam" id="PF20259">
    <property type="entry name" value="tRNA_Me_trans_M"/>
    <property type="match status" value="1"/>
</dbReference>
<comment type="function">
    <text evidence="1">Catalyzes the 2-thiolation of uridine at the wobble position (U34) of mitochondrial tRNA(Lys), tRNA(Glu) and tRNA(Gln). Required for the formation of 5-taurinomethyl-2-thiouridine (tm5s2U) of mitochondrial tRNA(Lys), tRNA(Glu), and tRNA(Gln) at the wobble position. ATP is required to activate the C2 atom of the wobble base.</text>
</comment>
<evidence type="ECO:0000256" key="7">
    <source>
        <dbReference type="ARBA" id="ARBA00022741"/>
    </source>
</evidence>
<dbReference type="Gene3D" id="2.30.30.280">
    <property type="entry name" value="Adenine nucleotide alpha hydrolases-like domains"/>
    <property type="match status" value="1"/>
</dbReference>
<dbReference type="AlphaFoldDB" id="A0A367IT72"/>
<evidence type="ECO:0000256" key="8">
    <source>
        <dbReference type="ARBA" id="ARBA00022840"/>
    </source>
</evidence>
<dbReference type="NCBIfam" id="NF001138">
    <property type="entry name" value="PRK00143.1"/>
    <property type="match status" value="1"/>
</dbReference>
<keyword evidence="5" id="KW-0808">Transferase</keyword>
<keyword evidence="4" id="KW-0820">tRNA-binding</keyword>
<evidence type="ECO:0000256" key="2">
    <source>
        <dbReference type="ARBA" id="ARBA00006191"/>
    </source>
</evidence>
<comment type="catalytic activity">
    <reaction evidence="11">
        <text>5-taurinomethyluridine(34) in tRNA + S-sulfanyl-L-cysteinyl-[protein] + AH2 + ATP = 5-taurinomethyl-2-thiouridine(34) in tRNA + L-cysteinyl-[protein] + A + AMP + diphosphate + H(+)</text>
        <dbReference type="Rhea" id="RHEA:47040"/>
        <dbReference type="Rhea" id="RHEA-COMP:10131"/>
        <dbReference type="Rhea" id="RHEA-COMP:11726"/>
        <dbReference type="Rhea" id="RHEA-COMP:11732"/>
        <dbReference type="Rhea" id="RHEA-COMP:11733"/>
        <dbReference type="ChEBI" id="CHEBI:13193"/>
        <dbReference type="ChEBI" id="CHEBI:15378"/>
        <dbReference type="ChEBI" id="CHEBI:17499"/>
        <dbReference type="ChEBI" id="CHEBI:29950"/>
        <dbReference type="ChEBI" id="CHEBI:30616"/>
        <dbReference type="ChEBI" id="CHEBI:33019"/>
        <dbReference type="ChEBI" id="CHEBI:61963"/>
        <dbReference type="ChEBI" id="CHEBI:87171"/>
        <dbReference type="ChEBI" id="CHEBI:87172"/>
        <dbReference type="ChEBI" id="CHEBI:456215"/>
        <dbReference type="EC" id="2.8.1.14"/>
    </reaction>
</comment>
<evidence type="ECO:0000256" key="3">
    <source>
        <dbReference type="ARBA" id="ARBA00011953"/>
    </source>
</evidence>
<organism evidence="14 15">
    <name type="scientific">Rhizopus stolonifer</name>
    <name type="common">Rhizopus nigricans</name>
    <dbReference type="NCBI Taxonomy" id="4846"/>
    <lineage>
        <taxon>Eukaryota</taxon>
        <taxon>Fungi</taxon>
        <taxon>Fungi incertae sedis</taxon>
        <taxon>Mucoromycota</taxon>
        <taxon>Mucoromycotina</taxon>
        <taxon>Mucoromycetes</taxon>
        <taxon>Mucorales</taxon>
        <taxon>Mucorineae</taxon>
        <taxon>Rhizopodaceae</taxon>
        <taxon>Rhizopus</taxon>
    </lineage>
</organism>
<dbReference type="Proteomes" id="UP000253551">
    <property type="component" value="Unassembled WGS sequence"/>
</dbReference>
<accession>A0A367IT72</accession>
<dbReference type="InterPro" id="IPR023382">
    <property type="entry name" value="MnmA-like_central_sf"/>
</dbReference>
<sequence>MVAMSGGVDSGVSAALLQQQGYDVCGIYMRNWDSRDERGVCTSDKDWEEVQKTCGILGIECDQVDFVKEYWNDVFQKTIEDYAHGLTPNPDIACNRAIKFGALLDKIPSDHWLATGHYCQTREGRLFRGKDGKKDQSYYLSSVSEQALRRTIFPLGHLQSKNQTKELAHTFGLGFLTAKKESMGICFVGQKRRFDKFLEQYIDQPPGPVVDLDGNLIGEHQGLYAYTIGQASRISNGSSKWVVAKKLMKENTLVVVSGTNHPELFQWGCTARDWVWINHKPPAAFDGQMVVDAQVRYRQAPERAVLTFKEGQYNVRFLDDPVRAIVAGQQVVIWDKDWCLGGGVIDKVY</sequence>
<evidence type="ECO:0000256" key="9">
    <source>
        <dbReference type="ARBA" id="ARBA00022884"/>
    </source>
</evidence>
<evidence type="ECO:0000259" key="12">
    <source>
        <dbReference type="Pfam" id="PF20258"/>
    </source>
</evidence>
<dbReference type="Gene3D" id="2.40.30.10">
    <property type="entry name" value="Translation factors"/>
    <property type="match status" value="1"/>
</dbReference>
<dbReference type="CDD" id="cd01998">
    <property type="entry name" value="MnmA_TRMU-like"/>
    <property type="match status" value="1"/>
</dbReference>
<dbReference type="InterPro" id="IPR046884">
    <property type="entry name" value="MnmA-like_central"/>
</dbReference>
<dbReference type="Gene3D" id="3.40.50.620">
    <property type="entry name" value="HUPs"/>
    <property type="match status" value="1"/>
</dbReference>
<keyword evidence="10" id="KW-1015">Disulfide bond</keyword>
<reference evidence="14 15" key="1">
    <citation type="journal article" date="2018" name="G3 (Bethesda)">
        <title>Phylogenetic and Phylogenomic Definition of Rhizopus Species.</title>
        <authorList>
            <person name="Gryganskyi A.P."/>
            <person name="Golan J."/>
            <person name="Dolatabadi S."/>
            <person name="Mondo S."/>
            <person name="Robb S."/>
            <person name="Idnurm A."/>
            <person name="Muszewska A."/>
            <person name="Steczkiewicz K."/>
            <person name="Masonjones S."/>
            <person name="Liao H.L."/>
            <person name="Gajdeczka M.T."/>
            <person name="Anike F."/>
            <person name="Vuek A."/>
            <person name="Anishchenko I.M."/>
            <person name="Voigt K."/>
            <person name="de Hoog G.S."/>
            <person name="Smith M.E."/>
            <person name="Heitman J."/>
            <person name="Vilgalys R."/>
            <person name="Stajich J.E."/>
        </authorList>
    </citation>
    <scope>NUCLEOTIDE SEQUENCE [LARGE SCALE GENOMIC DNA]</scope>
    <source>
        <strain evidence="14 15">LSU 92-RS-03</strain>
    </source>
</reference>
<evidence type="ECO:0000256" key="5">
    <source>
        <dbReference type="ARBA" id="ARBA00022679"/>
    </source>
</evidence>
<dbReference type="OrthoDB" id="3685at2759"/>